<sequence length="65" mass="7333">MVPTPFRFSMSHELFETDEQRELAGLHDELLHPGAPPLSLEDPFLGQHGLISEEENMVLIKGTFT</sequence>
<name>A0ABP9QJW9_9RHOO</name>
<evidence type="ECO:0000313" key="1">
    <source>
        <dbReference type="EMBL" id="GAA5163136.1"/>
    </source>
</evidence>
<comment type="caution">
    <text evidence="1">The sequence shown here is derived from an EMBL/GenBank/DDBJ whole genome shotgun (WGS) entry which is preliminary data.</text>
</comment>
<protein>
    <submittedName>
        <fullName evidence="1">Uncharacterized protein</fullName>
    </submittedName>
</protein>
<evidence type="ECO:0000313" key="2">
    <source>
        <dbReference type="Proteomes" id="UP001500547"/>
    </source>
</evidence>
<reference evidence="2" key="1">
    <citation type="journal article" date="2019" name="Int. J. Syst. Evol. Microbiol.">
        <title>The Global Catalogue of Microorganisms (GCM) 10K type strain sequencing project: providing services to taxonomists for standard genome sequencing and annotation.</title>
        <authorList>
            <consortium name="The Broad Institute Genomics Platform"/>
            <consortium name="The Broad Institute Genome Sequencing Center for Infectious Disease"/>
            <person name="Wu L."/>
            <person name="Ma J."/>
        </authorList>
    </citation>
    <scope>NUCLEOTIDE SEQUENCE [LARGE SCALE GENOMIC DNA]</scope>
    <source>
        <strain evidence="2">JCM 18715</strain>
    </source>
</reference>
<gene>
    <name evidence="1" type="ORF">GCM10025770_14830</name>
</gene>
<proteinExistence type="predicted"/>
<dbReference type="RefSeq" id="WP_345532246.1">
    <property type="nucleotide sequence ID" value="NZ_BAABLD010000007.1"/>
</dbReference>
<dbReference type="Proteomes" id="UP001500547">
    <property type="component" value="Unassembled WGS sequence"/>
</dbReference>
<organism evidence="1 2">
    <name type="scientific">Viridibacterium curvum</name>
    <dbReference type="NCBI Taxonomy" id="1101404"/>
    <lineage>
        <taxon>Bacteria</taxon>
        <taxon>Pseudomonadati</taxon>
        <taxon>Pseudomonadota</taxon>
        <taxon>Betaproteobacteria</taxon>
        <taxon>Rhodocyclales</taxon>
        <taxon>Rhodocyclaceae</taxon>
        <taxon>Viridibacterium</taxon>
    </lineage>
</organism>
<dbReference type="EMBL" id="BAABLD010000007">
    <property type="protein sequence ID" value="GAA5163136.1"/>
    <property type="molecule type" value="Genomic_DNA"/>
</dbReference>
<keyword evidence="2" id="KW-1185">Reference proteome</keyword>
<accession>A0ABP9QJW9</accession>